<dbReference type="EMBL" id="JBEFLD010000008">
    <property type="protein sequence ID" value="MEQ6292058.1"/>
    <property type="molecule type" value="Genomic_DNA"/>
</dbReference>
<feature type="transmembrane region" description="Helical" evidence="7">
    <location>
        <begin position="170"/>
        <end position="199"/>
    </location>
</feature>
<evidence type="ECO:0000256" key="6">
    <source>
        <dbReference type="ARBA" id="ARBA00023136"/>
    </source>
</evidence>
<evidence type="ECO:0000313" key="9">
    <source>
        <dbReference type="Proteomes" id="UP001433638"/>
    </source>
</evidence>
<keyword evidence="8" id="KW-0966">Cell projection</keyword>
<evidence type="ECO:0000256" key="4">
    <source>
        <dbReference type="ARBA" id="ARBA00022692"/>
    </source>
</evidence>
<feature type="transmembrane region" description="Helical" evidence="7">
    <location>
        <begin position="211"/>
        <end position="231"/>
    </location>
</feature>
<comment type="caution">
    <text evidence="8">The sequence shown here is derived from an EMBL/GenBank/DDBJ whole genome shotgun (WGS) entry which is preliminary data.</text>
</comment>
<feature type="transmembrane region" description="Helical" evidence="7">
    <location>
        <begin position="123"/>
        <end position="150"/>
    </location>
</feature>
<protein>
    <submittedName>
        <fullName evidence="8">Flagellar biosynthetic protein FliR</fullName>
    </submittedName>
</protein>
<evidence type="ECO:0000313" key="8">
    <source>
        <dbReference type="EMBL" id="MEQ6292058.1"/>
    </source>
</evidence>
<gene>
    <name evidence="8" type="ORF">ABNW52_15700</name>
</gene>
<comment type="similarity">
    <text evidence="2">Belongs to the FliR/MopE/SpaR family.</text>
</comment>
<keyword evidence="8" id="KW-0969">Cilium</keyword>
<keyword evidence="6 7" id="KW-0472">Membrane</keyword>
<dbReference type="Proteomes" id="UP001433638">
    <property type="component" value="Unassembled WGS sequence"/>
</dbReference>
<sequence>MEALFTQLPQLLLAVWWPFCRFMAALSMSPMVGDVMVPVRTRLLLALTLAVVALPGTPAPAIDPFSLHGIASALEQVIIGSVFGLVFQLTIALPLLLGNLVSSQMGLSMAVMNDPVNGSSSDVISSLLFVLCALVFFAIDGHLVLVNVVYASFRVWPVGHGLDVTVLKLLVYQVGWVFSAALLLALPIIFSTLVVQLGLGFLNRVAPTLNLFSLGFSVVTLFGLFMLALLVRTLPEHYLQFTQHMLELLDRSLEATHG</sequence>
<feature type="transmembrane region" description="Helical" evidence="7">
    <location>
        <begin position="77"/>
        <end position="102"/>
    </location>
</feature>
<accession>A0ABV1M768</accession>
<keyword evidence="3" id="KW-1003">Cell membrane</keyword>
<keyword evidence="8" id="KW-0282">Flagellum</keyword>
<dbReference type="Pfam" id="PF01311">
    <property type="entry name" value="Bac_export_1"/>
    <property type="match status" value="1"/>
</dbReference>
<proteinExistence type="inferred from homology"/>
<evidence type="ECO:0000256" key="3">
    <source>
        <dbReference type="ARBA" id="ARBA00022475"/>
    </source>
</evidence>
<dbReference type="RefSeq" id="WP_349589790.1">
    <property type="nucleotide sequence ID" value="NZ_JBEFLD010000008.1"/>
</dbReference>
<evidence type="ECO:0000256" key="7">
    <source>
        <dbReference type="SAM" id="Phobius"/>
    </source>
</evidence>
<evidence type="ECO:0000256" key="2">
    <source>
        <dbReference type="ARBA" id="ARBA00009772"/>
    </source>
</evidence>
<organism evidence="8 9">
    <name type="scientific">Vogesella oryzagri</name>
    <dbReference type="NCBI Taxonomy" id="3160864"/>
    <lineage>
        <taxon>Bacteria</taxon>
        <taxon>Pseudomonadati</taxon>
        <taxon>Pseudomonadota</taxon>
        <taxon>Betaproteobacteria</taxon>
        <taxon>Neisseriales</taxon>
        <taxon>Chromobacteriaceae</taxon>
        <taxon>Vogesella</taxon>
    </lineage>
</organism>
<dbReference type="PRINTS" id="PR00953">
    <property type="entry name" value="TYPE3IMRPROT"/>
</dbReference>
<evidence type="ECO:0000256" key="1">
    <source>
        <dbReference type="ARBA" id="ARBA00004651"/>
    </source>
</evidence>
<keyword evidence="9" id="KW-1185">Reference proteome</keyword>
<comment type="subcellular location">
    <subcellularLocation>
        <location evidence="1">Cell membrane</location>
        <topology evidence="1">Multi-pass membrane protein</topology>
    </subcellularLocation>
</comment>
<name>A0ABV1M768_9NEIS</name>
<reference evidence="8" key="1">
    <citation type="submission" date="2024-06" db="EMBL/GenBank/DDBJ databases">
        <title>Genome sequence of Vogesella sp. MAHUQ-64.</title>
        <authorList>
            <person name="Huq M.A."/>
        </authorList>
    </citation>
    <scope>NUCLEOTIDE SEQUENCE</scope>
    <source>
        <strain evidence="8">MAHUQ-64</strain>
    </source>
</reference>
<dbReference type="InterPro" id="IPR002010">
    <property type="entry name" value="T3SS_IM_R"/>
</dbReference>
<dbReference type="PANTHER" id="PTHR30065">
    <property type="entry name" value="FLAGELLAR BIOSYNTHETIC PROTEIN FLIR"/>
    <property type="match status" value="1"/>
</dbReference>
<evidence type="ECO:0000256" key="5">
    <source>
        <dbReference type="ARBA" id="ARBA00022989"/>
    </source>
</evidence>
<keyword evidence="5 7" id="KW-1133">Transmembrane helix</keyword>
<dbReference type="PANTHER" id="PTHR30065:SF8">
    <property type="entry name" value="FLAGELLAR BIOSYNTHETIC PROTEIN FLIR"/>
    <property type="match status" value="1"/>
</dbReference>
<keyword evidence="4 7" id="KW-0812">Transmembrane</keyword>